<keyword evidence="1" id="KW-0812">Transmembrane</keyword>
<keyword evidence="3" id="KW-1185">Reference proteome</keyword>
<name>A0AAD5GM41_AMBAR</name>
<evidence type="ECO:0000313" key="2">
    <source>
        <dbReference type="EMBL" id="KAI7747955.1"/>
    </source>
</evidence>
<gene>
    <name evidence="2" type="ORF">M8C21_017580</name>
</gene>
<comment type="caution">
    <text evidence="2">The sequence shown here is derived from an EMBL/GenBank/DDBJ whole genome shotgun (WGS) entry which is preliminary data.</text>
</comment>
<protein>
    <submittedName>
        <fullName evidence="2">Uncharacterized protein</fullName>
    </submittedName>
</protein>
<dbReference type="AlphaFoldDB" id="A0AAD5GM41"/>
<evidence type="ECO:0000256" key="1">
    <source>
        <dbReference type="SAM" id="Phobius"/>
    </source>
</evidence>
<evidence type="ECO:0000313" key="3">
    <source>
        <dbReference type="Proteomes" id="UP001206925"/>
    </source>
</evidence>
<organism evidence="2 3">
    <name type="scientific">Ambrosia artemisiifolia</name>
    <name type="common">Common ragweed</name>
    <dbReference type="NCBI Taxonomy" id="4212"/>
    <lineage>
        <taxon>Eukaryota</taxon>
        <taxon>Viridiplantae</taxon>
        <taxon>Streptophyta</taxon>
        <taxon>Embryophyta</taxon>
        <taxon>Tracheophyta</taxon>
        <taxon>Spermatophyta</taxon>
        <taxon>Magnoliopsida</taxon>
        <taxon>eudicotyledons</taxon>
        <taxon>Gunneridae</taxon>
        <taxon>Pentapetalae</taxon>
        <taxon>asterids</taxon>
        <taxon>campanulids</taxon>
        <taxon>Asterales</taxon>
        <taxon>Asteraceae</taxon>
        <taxon>Asteroideae</taxon>
        <taxon>Heliantheae alliance</taxon>
        <taxon>Heliantheae</taxon>
        <taxon>Ambrosia</taxon>
    </lineage>
</organism>
<reference evidence="2" key="1">
    <citation type="submission" date="2022-06" db="EMBL/GenBank/DDBJ databases">
        <title>Uncovering the hologenomic basis of an extraordinary plant invasion.</title>
        <authorList>
            <person name="Bieker V.C."/>
            <person name="Martin M.D."/>
            <person name="Gilbert T."/>
            <person name="Hodgins K."/>
            <person name="Battlay P."/>
            <person name="Petersen B."/>
            <person name="Wilson J."/>
        </authorList>
    </citation>
    <scope>NUCLEOTIDE SEQUENCE</scope>
    <source>
        <strain evidence="2">AA19_3_7</strain>
        <tissue evidence="2">Leaf</tissue>
    </source>
</reference>
<dbReference type="Proteomes" id="UP001206925">
    <property type="component" value="Unassembled WGS sequence"/>
</dbReference>
<accession>A0AAD5GM41</accession>
<proteinExistence type="predicted"/>
<sequence>MFLNLTRSITLAIISIIRFVICRPTMFLFHALFISTTIMIFSLPKRLSLRLQILGNGRLVWGRQRMV</sequence>
<keyword evidence="1" id="KW-1133">Transmembrane helix</keyword>
<keyword evidence="1" id="KW-0472">Membrane</keyword>
<feature type="transmembrane region" description="Helical" evidence="1">
    <location>
        <begin position="27"/>
        <end position="44"/>
    </location>
</feature>
<dbReference type="EMBL" id="JAMZMK010006625">
    <property type="protein sequence ID" value="KAI7747955.1"/>
    <property type="molecule type" value="Genomic_DNA"/>
</dbReference>